<feature type="domain" description="ABC transporter" evidence="10">
    <location>
        <begin position="6"/>
        <end position="257"/>
    </location>
</feature>
<reference evidence="11" key="2">
    <citation type="submission" date="2024-06" db="EMBL/GenBank/DDBJ databases">
        <authorList>
            <person name="Petrova K.O."/>
            <person name="Toshchakov S.V."/>
            <person name="Boltjanskaja Y.V."/>
            <person name="Kevbrin V."/>
        </authorList>
    </citation>
    <scope>NUCLEOTIDE SEQUENCE</scope>
    <source>
        <strain evidence="11">Z-910T</strain>
    </source>
</reference>
<dbReference type="FunFam" id="3.40.50.300:FF:000016">
    <property type="entry name" value="Oligopeptide ABC transporter ATP-binding component"/>
    <property type="match status" value="1"/>
</dbReference>
<dbReference type="InterPro" id="IPR050388">
    <property type="entry name" value="ABC_Ni/Peptide_Import"/>
</dbReference>
<dbReference type="GO" id="GO:0015833">
    <property type="term" value="P:peptide transport"/>
    <property type="evidence" value="ECO:0007669"/>
    <property type="project" value="InterPro"/>
</dbReference>
<dbReference type="InterPro" id="IPR013563">
    <property type="entry name" value="Oligopep_ABC_C"/>
</dbReference>
<evidence type="ECO:0000256" key="2">
    <source>
        <dbReference type="ARBA" id="ARBA00005417"/>
    </source>
</evidence>
<dbReference type="RefSeq" id="WP_350344395.1">
    <property type="nucleotide sequence ID" value="NZ_CP158367.1"/>
</dbReference>
<evidence type="ECO:0000256" key="1">
    <source>
        <dbReference type="ARBA" id="ARBA00004202"/>
    </source>
</evidence>
<evidence type="ECO:0000313" key="11">
    <source>
        <dbReference type="EMBL" id="XBX75652.1"/>
    </source>
</evidence>
<dbReference type="NCBIfam" id="TIGR01727">
    <property type="entry name" value="oligo_HPY"/>
    <property type="match status" value="1"/>
</dbReference>
<evidence type="ECO:0000256" key="9">
    <source>
        <dbReference type="ARBA" id="ARBA00023136"/>
    </source>
</evidence>
<dbReference type="PANTHER" id="PTHR43297:SF14">
    <property type="entry name" value="ATPASE AAA-TYPE CORE DOMAIN-CONTAINING PROTEIN"/>
    <property type="match status" value="1"/>
</dbReference>
<keyword evidence="5" id="KW-0997">Cell inner membrane</keyword>
<protein>
    <submittedName>
        <fullName evidence="11">ABC transporter ATP-binding protein</fullName>
    </submittedName>
</protein>
<proteinExistence type="inferred from homology"/>
<dbReference type="CDD" id="cd03257">
    <property type="entry name" value="ABC_NikE_OppD_transporters"/>
    <property type="match status" value="1"/>
</dbReference>
<evidence type="ECO:0000256" key="6">
    <source>
        <dbReference type="ARBA" id="ARBA00022741"/>
    </source>
</evidence>
<evidence type="ECO:0000259" key="10">
    <source>
        <dbReference type="PROSITE" id="PS50893"/>
    </source>
</evidence>
<evidence type="ECO:0000256" key="4">
    <source>
        <dbReference type="ARBA" id="ARBA00022475"/>
    </source>
</evidence>
<gene>
    <name evidence="11" type="ORF">PRVXT_000793</name>
</gene>
<evidence type="ECO:0000256" key="3">
    <source>
        <dbReference type="ARBA" id="ARBA00022448"/>
    </source>
</evidence>
<keyword evidence="4" id="KW-1003">Cell membrane</keyword>
<dbReference type="InterPro" id="IPR027417">
    <property type="entry name" value="P-loop_NTPase"/>
</dbReference>
<dbReference type="PANTHER" id="PTHR43297">
    <property type="entry name" value="OLIGOPEPTIDE TRANSPORT ATP-BINDING PROTEIN APPD"/>
    <property type="match status" value="1"/>
</dbReference>
<keyword evidence="6" id="KW-0547">Nucleotide-binding</keyword>
<dbReference type="AlphaFoldDB" id="A0AAU7VNK7"/>
<evidence type="ECO:0000256" key="7">
    <source>
        <dbReference type="ARBA" id="ARBA00022840"/>
    </source>
</evidence>
<keyword evidence="3" id="KW-0813">Transport</keyword>
<keyword evidence="7 11" id="KW-0067">ATP-binding</keyword>
<name>A0AAU7VNK7_9FIRM</name>
<dbReference type="GO" id="GO:0005524">
    <property type="term" value="F:ATP binding"/>
    <property type="evidence" value="ECO:0007669"/>
    <property type="project" value="UniProtKB-KW"/>
</dbReference>
<sequence>MSEKLLSVKNLKTYFYTEDGVVPAIDGVNFDVEPGETLGIVGESGCGKSVTSLSVMRLIPNPPGKIEDGEITFDGKDLLSLSEAEMRKLRGNEMSMIFQEPMTSLNPVYTVGDQITEAIKLHQGKAHKEAVKHAIEMLTLVGIPLPEKRVNEYPHQLSGGMRQRVMIAMALSCNPKLLFADEPTTALDVTIQAQILELMKKLKRELGTSIILITHDLGVIAETVDRVIVMYAGRVVEEAPVKEIFKSPMHPYTQGLLNSIPSLDERKERLDSIKGTVPNPLDMPTGCRFHPRCPHVMDKCKEEKPQLEDQGKGHTVACWLRN</sequence>
<dbReference type="PROSITE" id="PS50893">
    <property type="entry name" value="ABC_TRANSPORTER_2"/>
    <property type="match status" value="1"/>
</dbReference>
<accession>A0AAU7VNK7</accession>
<dbReference type="PROSITE" id="PS00211">
    <property type="entry name" value="ABC_TRANSPORTER_1"/>
    <property type="match status" value="1"/>
</dbReference>
<comment type="similarity">
    <text evidence="2">Belongs to the ABC transporter superfamily.</text>
</comment>
<dbReference type="SMART" id="SM00382">
    <property type="entry name" value="AAA"/>
    <property type="match status" value="1"/>
</dbReference>
<evidence type="ECO:0000256" key="8">
    <source>
        <dbReference type="ARBA" id="ARBA00022967"/>
    </source>
</evidence>
<dbReference type="GO" id="GO:0005886">
    <property type="term" value="C:plasma membrane"/>
    <property type="evidence" value="ECO:0007669"/>
    <property type="project" value="UniProtKB-SubCell"/>
</dbReference>
<dbReference type="SUPFAM" id="SSF52540">
    <property type="entry name" value="P-loop containing nucleoside triphosphate hydrolases"/>
    <property type="match status" value="1"/>
</dbReference>
<dbReference type="Pfam" id="PF08352">
    <property type="entry name" value="oligo_HPY"/>
    <property type="match status" value="1"/>
</dbReference>
<keyword evidence="8" id="KW-1278">Translocase</keyword>
<dbReference type="EMBL" id="CP158367">
    <property type="protein sequence ID" value="XBX75652.1"/>
    <property type="molecule type" value="Genomic_DNA"/>
</dbReference>
<organism evidence="11">
    <name type="scientific">Proteinivorax tanatarense</name>
    <dbReference type="NCBI Taxonomy" id="1260629"/>
    <lineage>
        <taxon>Bacteria</taxon>
        <taxon>Bacillati</taxon>
        <taxon>Bacillota</taxon>
        <taxon>Clostridia</taxon>
        <taxon>Eubacteriales</taxon>
        <taxon>Proteinivoracaceae</taxon>
        <taxon>Proteinivorax</taxon>
    </lineage>
</organism>
<dbReference type="Pfam" id="PF00005">
    <property type="entry name" value="ABC_tran"/>
    <property type="match status" value="1"/>
</dbReference>
<dbReference type="InterPro" id="IPR017871">
    <property type="entry name" value="ABC_transporter-like_CS"/>
</dbReference>
<evidence type="ECO:0000256" key="5">
    <source>
        <dbReference type="ARBA" id="ARBA00022519"/>
    </source>
</evidence>
<dbReference type="GO" id="GO:0016887">
    <property type="term" value="F:ATP hydrolysis activity"/>
    <property type="evidence" value="ECO:0007669"/>
    <property type="project" value="InterPro"/>
</dbReference>
<reference evidence="11" key="1">
    <citation type="journal article" date="2013" name="Extremophiles">
        <title>Proteinivorax tanatarense gen. nov., sp. nov., an anaerobic, haloalkaliphilic, proteolytic bacterium isolated from a decaying algal bloom, and proposal of Proteinivoraceae fam. nov.</title>
        <authorList>
            <person name="Kevbrin V."/>
            <person name="Boltyanskaya Y."/>
            <person name="Zhilina T."/>
            <person name="Kolganova T."/>
            <person name="Lavrentjeva E."/>
            <person name="Kuznetsov B."/>
        </authorList>
    </citation>
    <scope>NUCLEOTIDE SEQUENCE</scope>
    <source>
        <strain evidence="11">Z-910T</strain>
    </source>
</reference>
<dbReference type="Gene3D" id="3.40.50.300">
    <property type="entry name" value="P-loop containing nucleotide triphosphate hydrolases"/>
    <property type="match status" value="1"/>
</dbReference>
<comment type="subcellular location">
    <subcellularLocation>
        <location evidence="1">Cell membrane</location>
        <topology evidence="1">Peripheral membrane protein</topology>
    </subcellularLocation>
</comment>
<dbReference type="InterPro" id="IPR003439">
    <property type="entry name" value="ABC_transporter-like_ATP-bd"/>
</dbReference>
<keyword evidence="9" id="KW-0472">Membrane</keyword>
<dbReference type="InterPro" id="IPR003593">
    <property type="entry name" value="AAA+_ATPase"/>
</dbReference>